<evidence type="ECO:0000313" key="8">
    <source>
        <dbReference type="EMBL" id="HEC07549.1"/>
    </source>
</evidence>
<dbReference type="EMBL" id="DRLF01000408">
    <property type="protein sequence ID" value="HEC07549.1"/>
    <property type="molecule type" value="Genomic_DNA"/>
</dbReference>
<comment type="function">
    <text evidence="5">Catalyzes the ATP-dependent conversion of 5-aminoimidazole ribonucleotide (AIR) and HCO(3)(-) to N5-carboxyaminoimidazole ribonucleotide (N5-CAIR).</text>
</comment>
<dbReference type="FunFam" id="3.30.470.20:FF:000029">
    <property type="entry name" value="N5-carboxyaminoimidazole ribonucleotide synthase"/>
    <property type="match status" value="1"/>
</dbReference>
<dbReference type="GO" id="GO:0004638">
    <property type="term" value="F:phosphoribosylaminoimidazole carboxylase activity"/>
    <property type="evidence" value="ECO:0007669"/>
    <property type="project" value="InterPro"/>
</dbReference>
<dbReference type="InterPro" id="IPR011054">
    <property type="entry name" value="Rudment_hybrid_motif"/>
</dbReference>
<dbReference type="HAMAP" id="MF_01928">
    <property type="entry name" value="PurK"/>
    <property type="match status" value="1"/>
</dbReference>
<feature type="binding site" evidence="5">
    <location>
        <position position="138"/>
    </location>
    <ligand>
        <name>ATP</name>
        <dbReference type="ChEBI" id="CHEBI:30616"/>
    </ligand>
</feature>
<keyword evidence="4 5" id="KW-0067">ATP-binding</keyword>
<evidence type="ECO:0000256" key="5">
    <source>
        <dbReference type="HAMAP-Rule" id="MF_01928"/>
    </source>
</evidence>
<dbReference type="EC" id="6.3.4.18" evidence="5 6"/>
<protein>
    <recommendedName>
        <fullName evidence="5 6">N5-carboxyaminoimidazole ribonucleotide synthase</fullName>
        <shortName evidence="5 6">N5-CAIR synthase</shortName>
        <ecNumber evidence="5 6">6.3.4.18</ecNumber>
    </recommendedName>
    <alternativeName>
        <fullName evidence="5 6">5-(carboxyamino)imidazole ribonucleotide synthetase</fullName>
    </alternativeName>
</protein>
<dbReference type="SUPFAM" id="SSF52440">
    <property type="entry name" value="PreATP-grasp domain"/>
    <property type="match status" value="1"/>
</dbReference>
<proteinExistence type="inferred from homology"/>
<dbReference type="Pfam" id="PF02222">
    <property type="entry name" value="ATP-grasp"/>
    <property type="match status" value="1"/>
</dbReference>
<feature type="domain" description="ATP-grasp" evidence="7">
    <location>
        <begin position="102"/>
        <end position="285"/>
    </location>
</feature>
<dbReference type="UniPathway" id="UPA00074">
    <property type="reaction ID" value="UER00942"/>
</dbReference>
<comment type="subunit">
    <text evidence="5 6">Homodimer.</text>
</comment>
<dbReference type="GO" id="GO:0005829">
    <property type="term" value="C:cytosol"/>
    <property type="evidence" value="ECO:0007669"/>
    <property type="project" value="TreeGrafter"/>
</dbReference>
<dbReference type="InterPro" id="IPR011761">
    <property type="entry name" value="ATP-grasp"/>
</dbReference>
<dbReference type="SUPFAM" id="SSF56059">
    <property type="entry name" value="Glutathione synthetase ATP-binding domain-like"/>
    <property type="match status" value="1"/>
</dbReference>
<evidence type="ECO:0000259" key="7">
    <source>
        <dbReference type="PROSITE" id="PS50975"/>
    </source>
</evidence>
<dbReference type="NCBIfam" id="TIGR01161">
    <property type="entry name" value="purK"/>
    <property type="match status" value="1"/>
</dbReference>
<sequence length="362" mass="39482">MKIGILGGGQLARMLALAGYPLGLDFTVLEPAADACAAPLSRHIQAAYDDAEGLERLAAECELITYEFESVPADAVEKLDASLDVFPPPSALATARDRNHEKTLFNELGIETAPFAEVHDLRTLQLAVENIGLPAILKTRTLGYDGKGQQVIRPGDDLQSAWEAIGEVPAILEGLVDFEREVSIIAVRNVSGEMAFYPLAENVHEQGILRLSTCLHDDFHQPLAEEYAKRVLQRLDYVGVLAIEFFQVGSHLLANEMAPRVHNSGHWTIEGAETSQFENHLRAILNLPLGSTAPVAHAAMVNIIGELPDTRVVLGMKNAHLHLYGKAPRAGRKIGHVTVREATAQMLQESLTLLKETDLISF</sequence>
<feature type="binding site" evidence="5">
    <location>
        <position position="98"/>
    </location>
    <ligand>
        <name>ATP</name>
        <dbReference type="ChEBI" id="CHEBI:30616"/>
    </ligand>
</feature>
<evidence type="ECO:0000256" key="4">
    <source>
        <dbReference type="ARBA" id="ARBA00022840"/>
    </source>
</evidence>
<dbReference type="FunFam" id="3.30.1490.20:FF:000015">
    <property type="entry name" value="N5-carboxyaminoimidazole ribonucleotide synthase"/>
    <property type="match status" value="1"/>
</dbReference>
<comment type="pathway">
    <text evidence="5 6">Purine metabolism; IMP biosynthesis via de novo pathway; 5-amino-1-(5-phospho-D-ribosyl)imidazole-4-carboxylate from 5-amino-1-(5-phospho-D-ribosyl)imidazole (N5-CAIR route): step 1/2.</text>
</comment>
<dbReference type="InterPro" id="IPR054350">
    <property type="entry name" value="PurT/PurK_preATP-grasp"/>
</dbReference>
<keyword evidence="2 5" id="KW-0547">Nucleotide-binding</keyword>
<accession>A0A831WDU6</accession>
<evidence type="ECO:0000256" key="3">
    <source>
        <dbReference type="ARBA" id="ARBA00022755"/>
    </source>
</evidence>
<dbReference type="Pfam" id="PF17769">
    <property type="entry name" value="PurK_C"/>
    <property type="match status" value="1"/>
</dbReference>
<dbReference type="Gene3D" id="3.30.1490.20">
    <property type="entry name" value="ATP-grasp fold, A domain"/>
    <property type="match status" value="1"/>
</dbReference>
<dbReference type="GO" id="GO:0005524">
    <property type="term" value="F:ATP binding"/>
    <property type="evidence" value="ECO:0007669"/>
    <property type="project" value="UniProtKB-UniRule"/>
</dbReference>
<dbReference type="Gene3D" id="3.30.470.20">
    <property type="entry name" value="ATP-grasp fold, B domain"/>
    <property type="match status" value="1"/>
</dbReference>
<feature type="binding site" evidence="5">
    <location>
        <position position="181"/>
    </location>
    <ligand>
        <name>ATP</name>
        <dbReference type="ChEBI" id="CHEBI:30616"/>
    </ligand>
</feature>
<dbReference type="Gene3D" id="3.40.50.20">
    <property type="match status" value="1"/>
</dbReference>
<feature type="binding site" evidence="5">
    <location>
        <begin position="255"/>
        <end position="256"/>
    </location>
    <ligand>
        <name>ATP</name>
        <dbReference type="ChEBI" id="CHEBI:30616"/>
    </ligand>
</feature>
<dbReference type="Pfam" id="PF22660">
    <property type="entry name" value="RS_preATP-grasp-like"/>
    <property type="match status" value="1"/>
</dbReference>
<feature type="binding site" evidence="5">
    <location>
        <position position="204"/>
    </location>
    <ligand>
        <name>ATP</name>
        <dbReference type="ChEBI" id="CHEBI:30616"/>
    </ligand>
</feature>
<dbReference type="FunFam" id="3.40.50.20:FF:000016">
    <property type="entry name" value="N5-carboxyaminoimidazole ribonucleotide synthase"/>
    <property type="match status" value="1"/>
</dbReference>
<dbReference type="GO" id="GO:0034028">
    <property type="term" value="F:5-(carboxyamino)imidazole ribonucleotide synthase activity"/>
    <property type="evidence" value="ECO:0007669"/>
    <property type="project" value="UniProtKB-UniRule"/>
</dbReference>
<reference evidence="8" key="1">
    <citation type="journal article" date="2020" name="mSystems">
        <title>Genome- and Community-Level Interaction Insights into Carbon Utilization and Element Cycling Functions of Hydrothermarchaeota in Hydrothermal Sediment.</title>
        <authorList>
            <person name="Zhou Z."/>
            <person name="Liu Y."/>
            <person name="Xu W."/>
            <person name="Pan J."/>
            <person name="Luo Z.H."/>
            <person name="Li M."/>
        </authorList>
    </citation>
    <scope>NUCLEOTIDE SEQUENCE [LARGE SCALE GENOMIC DNA]</scope>
    <source>
        <strain evidence="8">HyVt-458</strain>
    </source>
</reference>
<name>A0A831WDU6_9GAMM</name>
<evidence type="ECO:0000256" key="6">
    <source>
        <dbReference type="RuleBase" id="RU361200"/>
    </source>
</evidence>
<dbReference type="GO" id="GO:0046872">
    <property type="term" value="F:metal ion binding"/>
    <property type="evidence" value="ECO:0007669"/>
    <property type="project" value="InterPro"/>
</dbReference>
<dbReference type="InterPro" id="IPR013815">
    <property type="entry name" value="ATP_grasp_subdomain_1"/>
</dbReference>
<comment type="catalytic activity">
    <reaction evidence="5 6">
        <text>5-amino-1-(5-phospho-beta-D-ribosyl)imidazole + hydrogencarbonate + ATP = 5-carboxyamino-1-(5-phospho-D-ribosyl)imidazole + ADP + phosphate + 2 H(+)</text>
        <dbReference type="Rhea" id="RHEA:19317"/>
        <dbReference type="ChEBI" id="CHEBI:15378"/>
        <dbReference type="ChEBI" id="CHEBI:17544"/>
        <dbReference type="ChEBI" id="CHEBI:30616"/>
        <dbReference type="ChEBI" id="CHEBI:43474"/>
        <dbReference type="ChEBI" id="CHEBI:58730"/>
        <dbReference type="ChEBI" id="CHEBI:137981"/>
        <dbReference type="ChEBI" id="CHEBI:456216"/>
        <dbReference type="EC" id="6.3.4.18"/>
    </reaction>
</comment>
<feature type="binding site" evidence="5">
    <location>
        <begin position="143"/>
        <end position="149"/>
    </location>
    <ligand>
        <name>ATP</name>
        <dbReference type="ChEBI" id="CHEBI:30616"/>
    </ligand>
</feature>
<keyword evidence="1 5" id="KW-0436">Ligase</keyword>
<keyword evidence="3 5" id="KW-0658">Purine biosynthesis</keyword>
<evidence type="ECO:0000256" key="2">
    <source>
        <dbReference type="ARBA" id="ARBA00022741"/>
    </source>
</evidence>
<dbReference type="InterPro" id="IPR003135">
    <property type="entry name" value="ATP-grasp_carboxylate-amine"/>
</dbReference>
<comment type="caution">
    <text evidence="8">The sequence shown here is derived from an EMBL/GenBank/DDBJ whole genome shotgun (WGS) entry which is preliminary data.</text>
</comment>
<comment type="function">
    <text evidence="6">Catalyzes the ATP-dependent conversion of 5-aminoimidazole ribonucleotide (AIR) and HCO(3)- to N5-carboxyaminoimidazole ribonucleotide (N5-CAIR).</text>
</comment>
<dbReference type="InterPro" id="IPR040686">
    <property type="entry name" value="PurK_C"/>
</dbReference>
<dbReference type="NCBIfam" id="NF004679">
    <property type="entry name" value="PRK06019.1-5"/>
    <property type="match status" value="1"/>
</dbReference>
<organism evidence="8">
    <name type="scientific">Thiolapillus brandeum</name>
    <dbReference type="NCBI Taxonomy" id="1076588"/>
    <lineage>
        <taxon>Bacteria</taxon>
        <taxon>Pseudomonadati</taxon>
        <taxon>Pseudomonadota</taxon>
        <taxon>Gammaproteobacteria</taxon>
        <taxon>Chromatiales</taxon>
        <taxon>Sedimenticolaceae</taxon>
        <taxon>Thiolapillus</taxon>
    </lineage>
</organism>
<dbReference type="PROSITE" id="PS50975">
    <property type="entry name" value="ATP_GRASP"/>
    <property type="match status" value="1"/>
</dbReference>
<feature type="binding site" evidence="5">
    <location>
        <begin position="173"/>
        <end position="176"/>
    </location>
    <ligand>
        <name>ATP</name>
        <dbReference type="ChEBI" id="CHEBI:30616"/>
    </ligand>
</feature>
<dbReference type="InterPro" id="IPR005875">
    <property type="entry name" value="PurK"/>
</dbReference>
<dbReference type="AlphaFoldDB" id="A0A831WDU6"/>
<dbReference type="PANTHER" id="PTHR11609:SF5">
    <property type="entry name" value="PHOSPHORIBOSYLAMINOIMIDAZOLE CARBOXYLASE"/>
    <property type="match status" value="1"/>
</dbReference>
<evidence type="ECO:0000256" key="1">
    <source>
        <dbReference type="ARBA" id="ARBA00022598"/>
    </source>
</evidence>
<comment type="similarity">
    <text evidence="5 6">Belongs to the PurK/PurT family.</text>
</comment>
<dbReference type="NCBIfam" id="NF004676">
    <property type="entry name" value="PRK06019.1-2"/>
    <property type="match status" value="1"/>
</dbReference>
<dbReference type="Proteomes" id="UP000886339">
    <property type="component" value="Unassembled WGS sequence"/>
</dbReference>
<dbReference type="GO" id="GO:0006189">
    <property type="term" value="P:'de novo' IMP biosynthetic process"/>
    <property type="evidence" value="ECO:0007669"/>
    <property type="project" value="UniProtKB-UniRule"/>
</dbReference>
<dbReference type="InterPro" id="IPR016185">
    <property type="entry name" value="PreATP-grasp_dom_sf"/>
</dbReference>
<gene>
    <name evidence="5 6" type="primary">purK</name>
    <name evidence="8" type="ORF">ENJ12_11890</name>
</gene>
<dbReference type="PANTHER" id="PTHR11609">
    <property type="entry name" value="PURINE BIOSYNTHESIS PROTEIN 6/7, PUR6/7"/>
    <property type="match status" value="1"/>
</dbReference>
<dbReference type="SUPFAM" id="SSF51246">
    <property type="entry name" value="Rudiment single hybrid motif"/>
    <property type="match status" value="1"/>
</dbReference>